<sequence>MNSSTPPTVVIVPGPRDHVPDHWQTIIANKLSDARTVPPLQN</sequence>
<dbReference type="EMBL" id="ASQP01000387">
    <property type="protein sequence ID" value="OMI35850.1"/>
    <property type="molecule type" value="Genomic_DNA"/>
</dbReference>
<evidence type="ECO:0000313" key="2">
    <source>
        <dbReference type="Proteomes" id="UP000186168"/>
    </source>
</evidence>
<organism evidence="1 2">
    <name type="scientific">Streptomyces sparsogenes DSM 40356</name>
    <dbReference type="NCBI Taxonomy" id="1331668"/>
    <lineage>
        <taxon>Bacteria</taxon>
        <taxon>Bacillati</taxon>
        <taxon>Actinomycetota</taxon>
        <taxon>Actinomycetes</taxon>
        <taxon>Kitasatosporales</taxon>
        <taxon>Streptomycetaceae</taxon>
        <taxon>Streptomyces</taxon>
    </lineage>
</organism>
<name>A0A1R1SC69_9ACTN</name>
<comment type="caution">
    <text evidence="1">The sequence shown here is derived from an EMBL/GenBank/DDBJ whole genome shotgun (WGS) entry which is preliminary data.</text>
</comment>
<gene>
    <name evidence="1" type="ORF">SPAR_29866</name>
</gene>
<dbReference type="RefSeq" id="WP_174589116.1">
    <property type="nucleotide sequence ID" value="NZ_ASQP01000387.1"/>
</dbReference>
<accession>A0A1R1SC69</accession>
<dbReference type="GeneID" id="96748896"/>
<dbReference type="AlphaFoldDB" id="A0A1R1SC69"/>
<dbReference type="STRING" id="67365.GCA_001704635_02353"/>
<dbReference type="Proteomes" id="UP000186168">
    <property type="component" value="Unassembled WGS sequence"/>
</dbReference>
<protein>
    <recommendedName>
        <fullName evidence="3">Alpha/beta hydrolase</fullName>
    </recommendedName>
</protein>
<evidence type="ECO:0000313" key="1">
    <source>
        <dbReference type="EMBL" id="OMI35850.1"/>
    </source>
</evidence>
<reference evidence="1 2" key="1">
    <citation type="submission" date="2013-05" db="EMBL/GenBank/DDBJ databases">
        <title>Genome sequence of Streptomyces sparsogenes DSM 40356.</title>
        <authorList>
            <person name="Coyne S."/>
            <person name="Seebeck F.P."/>
        </authorList>
    </citation>
    <scope>NUCLEOTIDE SEQUENCE [LARGE SCALE GENOMIC DNA]</scope>
    <source>
        <strain evidence="1 2">DSM 40356</strain>
    </source>
</reference>
<keyword evidence="2" id="KW-1185">Reference proteome</keyword>
<proteinExistence type="predicted"/>
<evidence type="ECO:0008006" key="3">
    <source>
        <dbReference type="Google" id="ProtNLM"/>
    </source>
</evidence>